<dbReference type="Pfam" id="PF04610">
    <property type="entry name" value="TrbL"/>
    <property type="match status" value="1"/>
</dbReference>
<accession>A0A0F3P9K2</accession>
<keyword evidence="3" id="KW-1003">Cell membrane</keyword>
<feature type="transmembrane region" description="Helical" evidence="9">
    <location>
        <begin position="7"/>
        <end position="28"/>
    </location>
</feature>
<protein>
    <submittedName>
        <fullName evidence="10">TrbL/VirB6 plasmid conjugal transfer family protein</fullName>
    </submittedName>
</protein>
<evidence type="ECO:0000256" key="2">
    <source>
        <dbReference type="ARBA" id="ARBA00007802"/>
    </source>
</evidence>
<dbReference type="RefSeq" id="WP_045916749.1">
    <property type="nucleotide sequence ID" value="NZ_LAOA01000011.1"/>
</dbReference>
<evidence type="ECO:0000313" key="10">
    <source>
        <dbReference type="EMBL" id="KJV76983.1"/>
    </source>
</evidence>
<dbReference type="Proteomes" id="UP000033671">
    <property type="component" value="Unassembled WGS sequence"/>
</dbReference>
<evidence type="ECO:0000256" key="7">
    <source>
        <dbReference type="ARBA" id="ARBA00023136"/>
    </source>
</evidence>
<feature type="transmembrane region" description="Helical" evidence="9">
    <location>
        <begin position="793"/>
        <end position="819"/>
    </location>
</feature>
<keyword evidence="4 9" id="KW-0812">Transmembrane</keyword>
<dbReference type="GO" id="GO:0030255">
    <property type="term" value="P:protein secretion by the type IV secretion system"/>
    <property type="evidence" value="ECO:0007669"/>
    <property type="project" value="InterPro"/>
</dbReference>
<feature type="compositionally biased region" description="Polar residues" evidence="8">
    <location>
        <begin position="1039"/>
        <end position="1069"/>
    </location>
</feature>
<evidence type="ECO:0000256" key="6">
    <source>
        <dbReference type="ARBA" id="ARBA00022989"/>
    </source>
</evidence>
<evidence type="ECO:0000256" key="4">
    <source>
        <dbReference type="ARBA" id="ARBA00022692"/>
    </source>
</evidence>
<comment type="similarity">
    <text evidence="2">Belongs to the TrbL/VirB6 family.</text>
</comment>
<comment type="caution">
    <text evidence="10">The sequence shown here is derived from an EMBL/GenBank/DDBJ whole genome shotgun (WGS) entry which is preliminary data.</text>
</comment>
<dbReference type="GO" id="GO:0005886">
    <property type="term" value="C:plasma membrane"/>
    <property type="evidence" value="ECO:0007669"/>
    <property type="project" value="UniProtKB-SubCell"/>
</dbReference>
<feature type="transmembrane region" description="Helical" evidence="9">
    <location>
        <begin position="757"/>
        <end position="787"/>
    </location>
</feature>
<dbReference type="PATRIC" id="fig|1359175.3.peg.193"/>
<dbReference type="InterPro" id="IPR007688">
    <property type="entry name" value="Conjugal_tfr_TrbL/VirB6"/>
</dbReference>
<evidence type="ECO:0000313" key="11">
    <source>
        <dbReference type="Proteomes" id="UP000033671"/>
    </source>
</evidence>
<keyword evidence="7 9" id="KW-0472">Membrane</keyword>
<evidence type="ECO:0000256" key="8">
    <source>
        <dbReference type="SAM" id="MobiDB-lite"/>
    </source>
</evidence>
<feature type="compositionally biased region" description="Basic and acidic residues" evidence="8">
    <location>
        <begin position="1070"/>
        <end position="1093"/>
    </location>
</feature>
<evidence type="ECO:0000256" key="3">
    <source>
        <dbReference type="ARBA" id="ARBA00022475"/>
    </source>
</evidence>
<proteinExistence type="inferred from homology"/>
<keyword evidence="5" id="KW-0732">Signal</keyword>
<reference evidence="10 11" key="1">
    <citation type="submission" date="2015-01" db="EMBL/GenBank/DDBJ databases">
        <title>Genome Sequencing of Rickettsiales.</title>
        <authorList>
            <person name="Daugherty S.C."/>
            <person name="Su Q."/>
            <person name="Abolude K."/>
            <person name="Beier-Sexton M."/>
            <person name="Carlyon J.A."/>
            <person name="Carter R."/>
            <person name="Day N.P."/>
            <person name="Dumler S.J."/>
            <person name="Dyachenko V."/>
            <person name="Godinez A."/>
            <person name="Kurtti T.J."/>
            <person name="Lichay M."/>
            <person name="Mullins K.E."/>
            <person name="Ott S."/>
            <person name="Pappas-Brown V."/>
            <person name="Paris D.H."/>
            <person name="Patel P."/>
            <person name="Richards A.L."/>
            <person name="Sadzewicz L."/>
            <person name="Sears K."/>
            <person name="Seidman D."/>
            <person name="Sengamalay N."/>
            <person name="Stenos J."/>
            <person name="Tallon L.J."/>
            <person name="Vincent G."/>
            <person name="Fraser C.M."/>
            <person name="Munderloh U."/>
            <person name="Dunning-Hotopp J.C."/>
        </authorList>
    </citation>
    <scope>NUCLEOTIDE SEQUENCE [LARGE SCALE GENOMIC DNA]</scope>
    <source>
        <strain evidence="10 11">TA716</strain>
    </source>
</reference>
<feature type="transmembrane region" description="Helical" evidence="9">
    <location>
        <begin position="660"/>
        <end position="681"/>
    </location>
</feature>
<dbReference type="EMBL" id="LAOA01000011">
    <property type="protein sequence ID" value="KJV76983.1"/>
    <property type="molecule type" value="Genomic_DNA"/>
</dbReference>
<organism evidence="10 11">
    <name type="scientific">Orientia tsutsugamushi str. TA716</name>
    <dbReference type="NCBI Taxonomy" id="1359175"/>
    <lineage>
        <taxon>Bacteria</taxon>
        <taxon>Pseudomonadati</taxon>
        <taxon>Pseudomonadota</taxon>
        <taxon>Alphaproteobacteria</taxon>
        <taxon>Rickettsiales</taxon>
        <taxon>Rickettsiaceae</taxon>
        <taxon>Rickettsieae</taxon>
        <taxon>Orientia</taxon>
    </lineage>
</organism>
<dbReference type="AlphaFoldDB" id="A0A0F3P9K2"/>
<feature type="transmembrane region" description="Helical" evidence="9">
    <location>
        <begin position="913"/>
        <end position="934"/>
    </location>
</feature>
<evidence type="ECO:0000256" key="5">
    <source>
        <dbReference type="ARBA" id="ARBA00022729"/>
    </source>
</evidence>
<name>A0A0F3P9K2_ORITS</name>
<evidence type="ECO:0000256" key="1">
    <source>
        <dbReference type="ARBA" id="ARBA00004651"/>
    </source>
</evidence>
<sequence length="1093" mass="122448">MQSKIIKFAIIAVCIAVVSFILMLFGALRSGDDCWYRYNADGQDLDVIRLTQNVRASGQYDSFRLGGIVDPSKPCGLWVKSDFYVSVPEENGQLKPVNIDFLIDGTVSLCQAYLPKNALTCKLKYKDGKECNISDINKFFNGEKSDCIEDCEDNTDDSGNLIPIPRILDPGDGLPVILKANVGEWRNLAQVSAGDEIEVKIGRNQNFSHGGVENTEIGYAYSRPEFDWFNDTSLDWQKGTNDTFGIIKRTKQVRADCQEGKKNYSPLCGRYSPWGEGDNYIKQCDECKGCTCEDCGMKPKCPGSKPVCPAPECEMAGSHGWFSKHFAVFDSELGKDKCFYTGTVKDIFGGKDCPEKYLLDCKRAVLADGLPEEYRDDGTRTVPATLTEQDRNDIKSLGRIGCSNLLDEQLVKNRQKVYSWRSATYATDLKYRFSSVQDKDSILGNKCKSDFPSGKDLATGCYGITKVNQDLIIYKDQISETLFSGPRYLQYIIRPDINIESMKNSVGGYVLYLKQNSCVRKSGVAFDDSKFHGRGKILYAIVPAGVDVNKLKSHELDVYTTGSLDVKVEDLVGKAKISSSQSGYIWFKILNDEKDYKASVGEYKITMSTIVPRGKFISKVLNPIIRIFENKIANASKTMFKNMTCYQQNDKSRCTNFFNYIRAMLTLYIMGCGFAFMLGAVNFTAKELVIRIVKVIIVSGLINEGTFNFFNAYLYDLIMNFSKQLMVNVSGYEYDQNIGVFLFLDELMSKIFFNKTFYVQLLSLLSMGLMGVVYYIIIFVPIILIIISLLKTIMVYLVSTTAVALLVGLAPLFLSFMLFNRTWYLFDNWVRMLFRYLIEPVILMAGITILTQLFIVYLDFVLGYSVCWKCAIVFKLPKIDALGGVLGSYGGQELFCINWFGPWGYDNRADNNIGLAMNYIIALVIIAYCMYSYIDFSSLMVDILTAGGAGGIAPSAGHVAPQVWDTAVQWTEKAVMKVASIGKKGSFAVRKGIGKGISHAKSKYSSSQTEKSKDKDNVVNRRTNLENKSLNDKGGTAIRGNSSVENVKPNQNTSLRVNNQEIDLNSQKPSHNESNESSVRRHDLNKKNFENND</sequence>
<evidence type="ECO:0000256" key="9">
    <source>
        <dbReference type="SAM" id="Phobius"/>
    </source>
</evidence>
<comment type="subcellular location">
    <subcellularLocation>
        <location evidence="1">Cell membrane</location>
        <topology evidence="1">Multi-pass membrane protein</topology>
    </subcellularLocation>
</comment>
<feature type="transmembrane region" description="Helical" evidence="9">
    <location>
        <begin position="840"/>
        <end position="858"/>
    </location>
</feature>
<gene>
    <name evidence="10" type="ORF">OTSTA716_0501</name>
</gene>
<keyword evidence="6 9" id="KW-1133">Transmembrane helix</keyword>
<feature type="region of interest" description="Disordered" evidence="8">
    <location>
        <begin position="999"/>
        <end position="1093"/>
    </location>
</feature>
<feature type="compositionally biased region" description="Basic and acidic residues" evidence="8">
    <location>
        <begin position="1010"/>
        <end position="1031"/>
    </location>
</feature>